<dbReference type="PANTHER" id="PTHR30349:SF94">
    <property type="entry name" value="INTEGRASE_RECOMBINASE HI_1414-RELATED"/>
    <property type="match status" value="1"/>
</dbReference>
<evidence type="ECO:0000256" key="3">
    <source>
        <dbReference type="SAM" id="MobiDB-lite"/>
    </source>
</evidence>
<dbReference type="InterPro" id="IPR011010">
    <property type="entry name" value="DNA_brk_join_enz"/>
</dbReference>
<dbReference type="GO" id="GO:0006310">
    <property type="term" value="P:DNA recombination"/>
    <property type="evidence" value="ECO:0007669"/>
    <property type="project" value="UniProtKB-KW"/>
</dbReference>
<comment type="caution">
    <text evidence="5">The sequence shown here is derived from an EMBL/GenBank/DDBJ whole genome shotgun (WGS) entry which is preliminary data.</text>
</comment>
<protein>
    <submittedName>
        <fullName evidence="5">Site-specific integrase</fullName>
    </submittedName>
</protein>
<dbReference type="PANTHER" id="PTHR30349">
    <property type="entry name" value="PHAGE INTEGRASE-RELATED"/>
    <property type="match status" value="1"/>
</dbReference>
<evidence type="ECO:0000259" key="4">
    <source>
        <dbReference type="PROSITE" id="PS51898"/>
    </source>
</evidence>
<proteinExistence type="predicted"/>
<dbReference type="AlphaFoldDB" id="A0A4R5W337"/>
<keyword evidence="6" id="KW-1185">Reference proteome</keyword>
<dbReference type="OrthoDB" id="662444at2"/>
<dbReference type="EMBL" id="SMYL01000003">
    <property type="protein sequence ID" value="TDK66437.1"/>
    <property type="molecule type" value="Genomic_DNA"/>
</dbReference>
<dbReference type="RefSeq" id="WP_133327319.1">
    <property type="nucleotide sequence ID" value="NZ_SMYL01000003.1"/>
</dbReference>
<dbReference type="PROSITE" id="PS51898">
    <property type="entry name" value="TYR_RECOMBINASE"/>
    <property type="match status" value="1"/>
</dbReference>
<evidence type="ECO:0000313" key="5">
    <source>
        <dbReference type="EMBL" id="TDK66437.1"/>
    </source>
</evidence>
<evidence type="ECO:0000256" key="2">
    <source>
        <dbReference type="ARBA" id="ARBA00023172"/>
    </source>
</evidence>
<feature type="compositionally biased region" description="Basic and acidic residues" evidence="3">
    <location>
        <begin position="160"/>
        <end position="177"/>
    </location>
</feature>
<organism evidence="5 6">
    <name type="scientific">Sapientia aquatica</name>
    <dbReference type="NCBI Taxonomy" id="1549640"/>
    <lineage>
        <taxon>Bacteria</taxon>
        <taxon>Pseudomonadati</taxon>
        <taxon>Pseudomonadota</taxon>
        <taxon>Betaproteobacteria</taxon>
        <taxon>Burkholderiales</taxon>
        <taxon>Oxalobacteraceae</taxon>
        <taxon>Sapientia</taxon>
    </lineage>
</organism>
<evidence type="ECO:0000256" key="1">
    <source>
        <dbReference type="ARBA" id="ARBA00022908"/>
    </source>
</evidence>
<dbReference type="GO" id="GO:0015074">
    <property type="term" value="P:DNA integration"/>
    <property type="evidence" value="ECO:0007669"/>
    <property type="project" value="UniProtKB-KW"/>
</dbReference>
<keyword evidence="1" id="KW-0229">DNA integration</keyword>
<dbReference type="GO" id="GO:0003677">
    <property type="term" value="F:DNA binding"/>
    <property type="evidence" value="ECO:0007669"/>
    <property type="project" value="InterPro"/>
</dbReference>
<sequence>MATVRQRASGYWQAIVRKKGYPDESRTFRTKTEAQDWGRSVEADMRRGMFQSSNASEHITLGNVIEDFKIDFAPLHYRSRPDNKEAWRFQLDRINEVLGKYSLAAIDQKLIASYRDLRLRGSSTRVKVNEGTVRKELYMISKLLGFAQNEKGITLPRGNPVDKIRKPSEPSGRDRRLTNEEWAKLETECKNSRNLWLWPAVSLALETSMRQGELLSLSWSDINKKHSIAMLLDSKKLKNEEPRAVPLSPLALDTLNALSTGIKSDGLVLKVERQTLYRAFQYACDRAGISNYTFHDLRHEAISRLAERGDFNVLELAAVSGHKTLQMLKRYTHLQASKLAEKMAAFPN</sequence>
<dbReference type="Gene3D" id="1.10.443.10">
    <property type="entry name" value="Intergrase catalytic core"/>
    <property type="match status" value="1"/>
</dbReference>
<evidence type="ECO:0000313" key="6">
    <source>
        <dbReference type="Proteomes" id="UP000294829"/>
    </source>
</evidence>
<dbReference type="InterPro" id="IPR013762">
    <property type="entry name" value="Integrase-like_cat_sf"/>
</dbReference>
<feature type="domain" description="Tyr recombinase" evidence="4">
    <location>
        <begin position="172"/>
        <end position="344"/>
    </location>
</feature>
<name>A0A4R5W337_9BURK</name>
<dbReference type="Pfam" id="PF00589">
    <property type="entry name" value="Phage_integrase"/>
    <property type="match status" value="1"/>
</dbReference>
<dbReference type="InterPro" id="IPR050090">
    <property type="entry name" value="Tyrosine_recombinase_XerCD"/>
</dbReference>
<dbReference type="SUPFAM" id="SSF56349">
    <property type="entry name" value="DNA breaking-rejoining enzymes"/>
    <property type="match status" value="1"/>
</dbReference>
<feature type="region of interest" description="Disordered" evidence="3">
    <location>
        <begin position="156"/>
        <end position="177"/>
    </location>
</feature>
<gene>
    <name evidence="5" type="ORF">E2I14_08155</name>
</gene>
<dbReference type="CDD" id="cd00796">
    <property type="entry name" value="INT_Rci_Hp1_C"/>
    <property type="match status" value="1"/>
</dbReference>
<reference evidence="5 6" key="1">
    <citation type="submission" date="2019-03" db="EMBL/GenBank/DDBJ databases">
        <title>Sapientia aquatica gen. nov., sp. nov., isolated from a crater lake.</title>
        <authorList>
            <person name="Felfoldi T."/>
            <person name="Szabo A."/>
            <person name="Toth E."/>
            <person name="Schumann P."/>
            <person name="Keki Z."/>
            <person name="Marialigeti K."/>
            <person name="Mathe I."/>
        </authorList>
    </citation>
    <scope>NUCLEOTIDE SEQUENCE [LARGE SCALE GENOMIC DNA]</scope>
    <source>
        <strain evidence="5 6">SA-152</strain>
    </source>
</reference>
<dbReference type="InterPro" id="IPR002104">
    <property type="entry name" value="Integrase_catalytic"/>
</dbReference>
<dbReference type="Proteomes" id="UP000294829">
    <property type="component" value="Unassembled WGS sequence"/>
</dbReference>
<accession>A0A4R5W337</accession>
<keyword evidence="2" id="KW-0233">DNA recombination</keyword>